<dbReference type="RefSeq" id="WP_148350099.1">
    <property type="nucleotide sequence ID" value="NZ_JBHSBF010000027.1"/>
</dbReference>
<accession>A0A5D0UBE9</accession>
<name>A0A5D0UBE9_9ACTN</name>
<organism evidence="1 2">
    <name type="scientific">Actinomadura syzygii</name>
    <dbReference type="NCBI Taxonomy" id="1427538"/>
    <lineage>
        <taxon>Bacteria</taxon>
        <taxon>Bacillati</taxon>
        <taxon>Actinomycetota</taxon>
        <taxon>Actinomycetes</taxon>
        <taxon>Streptosporangiales</taxon>
        <taxon>Thermomonosporaceae</taxon>
        <taxon>Actinomadura</taxon>
    </lineage>
</organism>
<protein>
    <submittedName>
        <fullName evidence="1">Uncharacterized protein</fullName>
    </submittedName>
</protein>
<evidence type="ECO:0000313" key="2">
    <source>
        <dbReference type="Proteomes" id="UP000322634"/>
    </source>
</evidence>
<evidence type="ECO:0000313" key="1">
    <source>
        <dbReference type="EMBL" id="TYC15012.1"/>
    </source>
</evidence>
<comment type="caution">
    <text evidence="1">The sequence shown here is derived from an EMBL/GenBank/DDBJ whole genome shotgun (WGS) entry which is preliminary data.</text>
</comment>
<keyword evidence="2" id="KW-1185">Reference proteome</keyword>
<sequence length="79" mass="8541">MSPAAQPHPTTPDGYEVYGGTIDGVYIITEPDDGPVVGAFYAMAGSPGWWHGHAFGKPKKVWQPGNDDPLDLAQRFLSR</sequence>
<dbReference type="AlphaFoldDB" id="A0A5D0UBE9"/>
<dbReference type="EMBL" id="VSFF01000005">
    <property type="protein sequence ID" value="TYC15012.1"/>
    <property type="molecule type" value="Genomic_DNA"/>
</dbReference>
<gene>
    <name evidence="1" type="ORF">FXF65_12850</name>
</gene>
<proteinExistence type="predicted"/>
<reference evidence="1 2" key="1">
    <citation type="submission" date="2019-08" db="EMBL/GenBank/DDBJ databases">
        <title>Actinomadura sp. nov. CYP1-5 isolated from mountain soil.</title>
        <authorList>
            <person name="Songsumanus A."/>
            <person name="Kuncharoen N."/>
            <person name="Kudo T."/>
            <person name="Yuki M."/>
            <person name="Igarashi Y."/>
            <person name="Tanasupawat S."/>
        </authorList>
    </citation>
    <scope>NUCLEOTIDE SEQUENCE [LARGE SCALE GENOMIC DNA]</scope>
    <source>
        <strain evidence="1 2">GKU157</strain>
    </source>
</reference>
<dbReference type="Proteomes" id="UP000322634">
    <property type="component" value="Unassembled WGS sequence"/>
</dbReference>
<dbReference type="OrthoDB" id="41390at2"/>